<dbReference type="PANTHER" id="PTHR33802">
    <property type="entry name" value="SI:CH211-161H7.5-RELATED"/>
    <property type="match status" value="1"/>
</dbReference>
<feature type="transmembrane region" description="Helical" evidence="2">
    <location>
        <begin position="12"/>
        <end position="32"/>
    </location>
</feature>
<dbReference type="PANTHER" id="PTHR33802:SF1">
    <property type="entry name" value="XK-RELATED PROTEIN"/>
    <property type="match status" value="1"/>
</dbReference>
<name>A0A1E7ERY2_9STRA</name>
<organism evidence="3 4">
    <name type="scientific">Fragilariopsis cylindrus CCMP1102</name>
    <dbReference type="NCBI Taxonomy" id="635003"/>
    <lineage>
        <taxon>Eukaryota</taxon>
        <taxon>Sar</taxon>
        <taxon>Stramenopiles</taxon>
        <taxon>Ochrophyta</taxon>
        <taxon>Bacillariophyta</taxon>
        <taxon>Bacillariophyceae</taxon>
        <taxon>Bacillariophycidae</taxon>
        <taxon>Bacillariales</taxon>
        <taxon>Bacillariaceae</taxon>
        <taxon>Fragilariopsis</taxon>
    </lineage>
</organism>
<gene>
    <name evidence="3" type="ORF">FRACYDRAFT_196133</name>
</gene>
<feature type="transmembrane region" description="Helical" evidence="2">
    <location>
        <begin position="156"/>
        <end position="173"/>
    </location>
</feature>
<feature type="compositionally biased region" description="Low complexity" evidence="1">
    <location>
        <begin position="63"/>
        <end position="76"/>
    </location>
</feature>
<accession>A0A1E7ERY2</accession>
<dbReference type="KEGG" id="fcy:FRACYDRAFT_196133"/>
<sequence length="358" mass="39029">MSLEALNSPPLIGILTAGCYCALPFVVNNPLFSRLPWSTIKGMNILAYGISIYSVTRPGRYDSQQSTSSPSSSKQASELKNKKKNDDVDVDVVDDIGNEFQDGNNRSLLNPAGYAFSIWGIIFIGELIMVSTPYIIISPPPTSTQLIIREITGPYMMSQLFQILWCASFRPKYNRLSSAVGGSGLYKYLSVFNLTGIAVSLSFCHDAFTTNNKSDVSSSYSNMNYWCYFLPLTLHFGWTTAASLVNLNGMYAMRSPTSTKSVAVLGNFSVIIATTIGITVTYIRNAPVYGGVISWALTAVSFGLKKRLSLLLDNKYDKNDKNKVGMYGAKTQQTLCQIGAIACAMTSAFVVAFSGRGN</sequence>
<dbReference type="AlphaFoldDB" id="A0A1E7ERY2"/>
<keyword evidence="4" id="KW-1185">Reference proteome</keyword>
<dbReference type="EMBL" id="KV784379">
    <property type="protein sequence ID" value="OEU08606.1"/>
    <property type="molecule type" value="Genomic_DNA"/>
</dbReference>
<evidence type="ECO:0000256" key="2">
    <source>
        <dbReference type="SAM" id="Phobius"/>
    </source>
</evidence>
<keyword evidence="2" id="KW-0812">Transmembrane</keyword>
<evidence type="ECO:0000256" key="1">
    <source>
        <dbReference type="SAM" id="MobiDB-lite"/>
    </source>
</evidence>
<evidence type="ECO:0000313" key="4">
    <source>
        <dbReference type="Proteomes" id="UP000095751"/>
    </source>
</evidence>
<feature type="region of interest" description="Disordered" evidence="1">
    <location>
        <begin position="61"/>
        <end position="84"/>
    </location>
</feature>
<feature type="transmembrane region" description="Helical" evidence="2">
    <location>
        <begin position="114"/>
        <end position="136"/>
    </location>
</feature>
<feature type="transmembrane region" description="Helical" evidence="2">
    <location>
        <begin position="335"/>
        <end position="355"/>
    </location>
</feature>
<dbReference type="OrthoDB" id="5586934at2759"/>
<dbReference type="Proteomes" id="UP000095751">
    <property type="component" value="Unassembled WGS sequence"/>
</dbReference>
<reference evidence="3 4" key="1">
    <citation type="submission" date="2016-09" db="EMBL/GenBank/DDBJ databases">
        <title>Extensive genetic diversity and differential bi-allelic expression allows diatom success in the polar Southern Ocean.</title>
        <authorList>
            <consortium name="DOE Joint Genome Institute"/>
            <person name="Mock T."/>
            <person name="Otillar R.P."/>
            <person name="Strauss J."/>
            <person name="Dupont C."/>
            <person name="Frickenhaus S."/>
            <person name="Maumus F."/>
            <person name="Mcmullan M."/>
            <person name="Sanges R."/>
            <person name="Schmutz J."/>
            <person name="Toseland A."/>
            <person name="Valas R."/>
            <person name="Veluchamy A."/>
            <person name="Ward B.J."/>
            <person name="Allen A."/>
            <person name="Barry K."/>
            <person name="Falciatore A."/>
            <person name="Ferrante M."/>
            <person name="Fortunato A.E."/>
            <person name="Gloeckner G."/>
            <person name="Gruber A."/>
            <person name="Hipkin R."/>
            <person name="Janech M."/>
            <person name="Kroth P."/>
            <person name="Leese F."/>
            <person name="Lindquist E."/>
            <person name="Lyon B.R."/>
            <person name="Martin J."/>
            <person name="Mayer C."/>
            <person name="Parker M."/>
            <person name="Quesneville H."/>
            <person name="Raymond J."/>
            <person name="Uhlig C."/>
            <person name="Valentin K.U."/>
            <person name="Worden A.Z."/>
            <person name="Armbrust E.V."/>
            <person name="Bowler C."/>
            <person name="Green B."/>
            <person name="Moulton V."/>
            <person name="Van Oosterhout C."/>
            <person name="Grigoriev I."/>
        </authorList>
    </citation>
    <scope>NUCLEOTIDE SEQUENCE [LARGE SCALE GENOMIC DNA]</scope>
    <source>
        <strain evidence="3 4">CCMP1102</strain>
    </source>
</reference>
<feature type="transmembrane region" description="Helical" evidence="2">
    <location>
        <begin position="261"/>
        <end position="280"/>
    </location>
</feature>
<dbReference type="InParanoid" id="A0A1E7ERY2"/>
<keyword evidence="2" id="KW-0472">Membrane</keyword>
<feature type="transmembrane region" description="Helical" evidence="2">
    <location>
        <begin position="185"/>
        <end position="208"/>
    </location>
</feature>
<keyword evidence="2" id="KW-1133">Transmembrane helix</keyword>
<evidence type="ECO:0000313" key="3">
    <source>
        <dbReference type="EMBL" id="OEU08606.1"/>
    </source>
</evidence>
<feature type="transmembrane region" description="Helical" evidence="2">
    <location>
        <begin position="228"/>
        <end position="249"/>
    </location>
</feature>
<proteinExistence type="predicted"/>
<protein>
    <submittedName>
        <fullName evidence="3">Uncharacterized protein</fullName>
    </submittedName>
</protein>